<dbReference type="PROSITE" id="PS00181">
    <property type="entry name" value="GLNA_ATP"/>
    <property type="match status" value="1"/>
</dbReference>
<evidence type="ECO:0000256" key="1">
    <source>
        <dbReference type="ARBA" id="ARBA00001946"/>
    </source>
</evidence>
<evidence type="ECO:0000256" key="4">
    <source>
        <dbReference type="ARBA" id="ARBA00022741"/>
    </source>
</evidence>
<evidence type="ECO:0000256" key="5">
    <source>
        <dbReference type="ARBA" id="ARBA00022840"/>
    </source>
</evidence>
<feature type="domain" description="GS beta-grasp" evidence="9">
    <location>
        <begin position="21"/>
        <end position="113"/>
    </location>
</feature>
<dbReference type="InterPro" id="IPR014746">
    <property type="entry name" value="Gln_synth/guanido_kin_cat_dom"/>
</dbReference>
<evidence type="ECO:0000259" key="10">
    <source>
        <dbReference type="PROSITE" id="PS51987"/>
    </source>
</evidence>
<dbReference type="PROSITE" id="PS51987">
    <property type="entry name" value="GS_CATALYTIC"/>
    <property type="match status" value="1"/>
</dbReference>
<dbReference type="Proteomes" id="UP000287296">
    <property type="component" value="Unassembled WGS sequence"/>
</dbReference>
<dbReference type="SUPFAM" id="SSF55931">
    <property type="entry name" value="Glutamine synthetase/guanido kinase"/>
    <property type="match status" value="1"/>
</dbReference>
<dbReference type="PANTHER" id="PTHR43785:SF12">
    <property type="entry name" value="TYPE-1 GLUTAMINE SYNTHETASE 2"/>
    <property type="match status" value="1"/>
</dbReference>
<dbReference type="InterPro" id="IPR036651">
    <property type="entry name" value="Gln_synt_N_sf"/>
</dbReference>
<dbReference type="PROSITE" id="PS51986">
    <property type="entry name" value="GS_BETA_GRASP"/>
    <property type="match status" value="1"/>
</dbReference>
<evidence type="ECO:0000259" key="9">
    <source>
        <dbReference type="PROSITE" id="PS51986"/>
    </source>
</evidence>
<comment type="similarity">
    <text evidence="2 7 8">Belongs to the glutamine synthetase family.</text>
</comment>
<dbReference type="Gene3D" id="3.30.590.10">
    <property type="entry name" value="Glutamine synthetase/guanido kinase, catalytic domain"/>
    <property type="match status" value="1"/>
</dbReference>
<dbReference type="RefSeq" id="WP_120117515.1">
    <property type="nucleotide sequence ID" value="NZ_QYTW02000005.1"/>
</dbReference>
<keyword evidence="5" id="KW-0067">ATP-binding</keyword>
<dbReference type="InterPro" id="IPR008147">
    <property type="entry name" value="Gln_synt_N"/>
</dbReference>
<dbReference type="Pfam" id="PF00120">
    <property type="entry name" value="Gln-synt_C"/>
    <property type="match status" value="1"/>
</dbReference>
<gene>
    <name evidence="11" type="ORF">D5F11_007785</name>
</gene>
<reference evidence="11 12" key="1">
    <citation type="submission" date="2018-12" db="EMBL/GenBank/DDBJ databases">
        <authorList>
            <person name="Sun L."/>
            <person name="Chen Z."/>
        </authorList>
    </citation>
    <scope>NUCLEOTIDE SEQUENCE [LARGE SCALE GENOMIC DNA]</scope>
    <source>
        <strain evidence="11 12">LMG 29736</strain>
    </source>
</reference>
<dbReference type="Pfam" id="PF16952">
    <property type="entry name" value="Gln-synt_N_2"/>
    <property type="match status" value="1"/>
</dbReference>
<dbReference type="PANTHER" id="PTHR43785">
    <property type="entry name" value="GAMMA-GLUTAMYLPUTRESCINE SYNTHETASE"/>
    <property type="match status" value="1"/>
</dbReference>
<dbReference type="AlphaFoldDB" id="A0A429XA53"/>
<accession>A0A429XA53</accession>
<evidence type="ECO:0000313" key="11">
    <source>
        <dbReference type="EMBL" id="RST60335.1"/>
    </source>
</evidence>
<sequence>MNLTANKNSQIENVLKQVEENNIEFIRIEFLDYAGVTRGRTIRKNRLRAAMEKGVNFSTAIMSFDVFDEYIPNPMYGANDGDFFAVPDPETFAILPYRKNTARMLCDLVDVDGSLWPGCPRGALKRLLKELETALGGKLYMAYEQEAYLLKEENGKRVPADNSHCFSSDGIDIQEEFIQSFVYSMEAMGVETEQISSEYGPGQVEVNLKYAPSLKATDDQVTFMHVFKQVARSQDLIGTLMPKPFSNLAGSGLHVHISLYNEEGDNLFKDITDQKGFDLSEEAYYFIGGLLKHARSLIAVGAPSANSYKRMQPGSWAPAHICYGSANRSVLVRIPEKRRERRFEFRGADGTCNPYLLTTCLLAAGLDGIKNKIEPGEPMDVDVSSLSEVELLEKGVNWVPRTLDEAIDALEEDTILAESIGREIWEEFIKVKRTESIKFTQYISDWELQVFSDRF</sequence>
<dbReference type="SUPFAM" id="SSF54368">
    <property type="entry name" value="Glutamine synthetase, N-terminal domain"/>
    <property type="match status" value="1"/>
</dbReference>
<evidence type="ECO:0000313" key="12">
    <source>
        <dbReference type="Proteomes" id="UP000287296"/>
    </source>
</evidence>
<dbReference type="EMBL" id="QYTW02000005">
    <property type="protein sequence ID" value="RST60335.1"/>
    <property type="molecule type" value="Genomic_DNA"/>
</dbReference>
<evidence type="ECO:0000256" key="6">
    <source>
        <dbReference type="ARBA" id="ARBA00022842"/>
    </source>
</evidence>
<organism evidence="11 12">
    <name type="scientific">Siminovitchia terrae</name>
    <name type="common">Bacillus terrae</name>
    <dbReference type="NCBI Taxonomy" id="1914933"/>
    <lineage>
        <taxon>Bacteria</taxon>
        <taxon>Bacillati</taxon>
        <taxon>Bacillota</taxon>
        <taxon>Bacilli</taxon>
        <taxon>Bacillales</taxon>
        <taxon>Bacillaceae</taxon>
        <taxon>Siminovitchia</taxon>
    </lineage>
</organism>
<dbReference type="Gene3D" id="3.10.20.70">
    <property type="entry name" value="Glutamine synthetase, N-terminal domain"/>
    <property type="match status" value="1"/>
</dbReference>
<evidence type="ECO:0000256" key="7">
    <source>
        <dbReference type="PROSITE-ProRule" id="PRU01330"/>
    </source>
</evidence>
<dbReference type="GO" id="GO:0006542">
    <property type="term" value="P:glutamine biosynthetic process"/>
    <property type="evidence" value="ECO:0007669"/>
    <property type="project" value="InterPro"/>
</dbReference>
<name>A0A429XA53_SIMTE</name>
<proteinExistence type="inferred from homology"/>
<dbReference type="InterPro" id="IPR027303">
    <property type="entry name" value="Gln_synth_gly_rich_site"/>
</dbReference>
<comment type="caution">
    <text evidence="11">The sequence shown here is derived from an EMBL/GenBank/DDBJ whole genome shotgun (WGS) entry which is preliminary data.</text>
</comment>
<feature type="domain" description="GS catalytic" evidence="10">
    <location>
        <begin position="120"/>
        <end position="455"/>
    </location>
</feature>
<dbReference type="GO" id="GO:0005524">
    <property type="term" value="F:ATP binding"/>
    <property type="evidence" value="ECO:0007669"/>
    <property type="project" value="UniProtKB-KW"/>
</dbReference>
<evidence type="ECO:0000256" key="2">
    <source>
        <dbReference type="ARBA" id="ARBA00009897"/>
    </source>
</evidence>
<evidence type="ECO:0000256" key="3">
    <source>
        <dbReference type="ARBA" id="ARBA00022598"/>
    </source>
</evidence>
<comment type="cofactor">
    <cofactor evidence="1">
        <name>Mg(2+)</name>
        <dbReference type="ChEBI" id="CHEBI:18420"/>
    </cofactor>
</comment>
<dbReference type="SMART" id="SM01230">
    <property type="entry name" value="Gln-synt_C"/>
    <property type="match status" value="1"/>
</dbReference>
<protein>
    <submittedName>
        <fullName evidence="11">Glutamine synthetase</fullName>
    </submittedName>
</protein>
<dbReference type="OrthoDB" id="9807095at2"/>
<keyword evidence="3" id="KW-0436">Ligase</keyword>
<dbReference type="InterPro" id="IPR008146">
    <property type="entry name" value="Gln_synth_cat_dom"/>
</dbReference>
<keyword evidence="4" id="KW-0547">Nucleotide-binding</keyword>
<keyword evidence="6" id="KW-0460">Magnesium</keyword>
<evidence type="ECO:0000256" key="8">
    <source>
        <dbReference type="RuleBase" id="RU000384"/>
    </source>
</evidence>
<dbReference type="GO" id="GO:0004356">
    <property type="term" value="F:glutamine synthetase activity"/>
    <property type="evidence" value="ECO:0007669"/>
    <property type="project" value="InterPro"/>
</dbReference>